<feature type="region of interest" description="Disordered" evidence="8">
    <location>
        <begin position="290"/>
        <end position="319"/>
    </location>
</feature>
<dbReference type="SMART" id="SM00360">
    <property type="entry name" value="RRM"/>
    <property type="match status" value="1"/>
</dbReference>
<dbReference type="InterPro" id="IPR012677">
    <property type="entry name" value="Nucleotide-bd_a/b_plait_sf"/>
</dbReference>
<keyword evidence="11" id="KW-1185">Reference proteome</keyword>
<dbReference type="InterPro" id="IPR034240">
    <property type="entry name" value="eIF3G_RRM"/>
</dbReference>
<keyword evidence="4 6" id="KW-0648">Protein biosynthesis</keyword>
<comment type="function">
    <text evidence="5 6">RNA-binding component of the eukaryotic translation initiation factor 3 (eIF-3) complex, which is required for several steps in the initiation of protein synthesis. The eIF-3 complex associates with the 40S ribosome and facilitates the recruitment of eIF-1, eIF-1A, eIF-2:GTP:methionyl-tRNAi and eIF-5 to form the 43S pre-initiation complex (43S PIC). The eIF-3 complex stimulates mRNA recruitment to the 43S PIC and scanning of the mRNA for AUG recognition. The eIF-3 complex is also required for disassembly and recycling of post-termination ribosomal complexes and subsequently prevents premature joining of the 40S and 60S ribosomal subunits prior to initiation. The eIF-3 complex specifically targets and initiates translation of a subset of mRNAs involved in cell proliferation, including cell cycling, differentiation and apoptosis, and uses different modes of RNA stem-loop binding to exert either translational activation or repression. This subunit can bind 18S rRNA.</text>
</comment>
<gene>
    <name evidence="6" type="primary">EIF3G</name>
    <name evidence="6" type="synonym">EIF3S4</name>
    <name evidence="10" type="ORF">D623_10007966</name>
</gene>
<dbReference type="Proteomes" id="UP000052978">
    <property type="component" value="Unassembled WGS sequence"/>
</dbReference>
<dbReference type="CDD" id="cd12933">
    <property type="entry name" value="eIF3G"/>
    <property type="match status" value="1"/>
</dbReference>
<evidence type="ECO:0000256" key="5">
    <source>
        <dbReference type="ARBA" id="ARBA00059944"/>
    </source>
</evidence>
<keyword evidence="6" id="KW-0597">Phosphoprotein</keyword>
<evidence type="ECO:0000256" key="6">
    <source>
        <dbReference type="HAMAP-Rule" id="MF_03006"/>
    </source>
</evidence>
<organism evidence="10 11">
    <name type="scientific">Myotis brandtii</name>
    <name type="common">Brandt's bat</name>
    <dbReference type="NCBI Taxonomy" id="109478"/>
    <lineage>
        <taxon>Eukaryota</taxon>
        <taxon>Metazoa</taxon>
        <taxon>Chordata</taxon>
        <taxon>Craniata</taxon>
        <taxon>Vertebrata</taxon>
        <taxon>Euteleostomi</taxon>
        <taxon>Mammalia</taxon>
        <taxon>Eutheria</taxon>
        <taxon>Laurasiatheria</taxon>
        <taxon>Chiroptera</taxon>
        <taxon>Yangochiroptera</taxon>
        <taxon>Vespertilionidae</taxon>
        <taxon>Myotis</taxon>
    </lineage>
</organism>
<evidence type="ECO:0000256" key="3">
    <source>
        <dbReference type="ARBA" id="ARBA00022884"/>
    </source>
</evidence>
<dbReference type="InterPro" id="IPR024675">
    <property type="entry name" value="eIF3g_N"/>
</dbReference>
<dbReference type="GO" id="GO:0005852">
    <property type="term" value="C:eukaryotic translation initiation factor 3 complex"/>
    <property type="evidence" value="ECO:0007669"/>
    <property type="project" value="UniProtKB-UniRule"/>
</dbReference>
<dbReference type="FunFam" id="3.30.70.330:FF:000194">
    <property type="entry name" value="Eukaryotic translation initiation factor 3 subunit G"/>
    <property type="match status" value="1"/>
</dbReference>
<evidence type="ECO:0000313" key="11">
    <source>
        <dbReference type="Proteomes" id="UP000052978"/>
    </source>
</evidence>
<feature type="domain" description="RRM" evidence="9">
    <location>
        <begin position="325"/>
        <end position="402"/>
    </location>
</feature>
<dbReference type="PROSITE" id="PS50102">
    <property type="entry name" value="RRM"/>
    <property type="match status" value="1"/>
</dbReference>
<dbReference type="GO" id="GO:0048471">
    <property type="term" value="C:perinuclear region of cytoplasm"/>
    <property type="evidence" value="ECO:0007669"/>
    <property type="project" value="UniProtKB-SubCell"/>
</dbReference>
<dbReference type="GO" id="GO:0003743">
    <property type="term" value="F:translation initiation factor activity"/>
    <property type="evidence" value="ECO:0007669"/>
    <property type="project" value="UniProtKB-UniRule"/>
</dbReference>
<keyword evidence="3 7" id="KW-0694">RNA-binding</keyword>
<comment type="subunit">
    <text evidence="6">Component of the eukaryotic translation initiation factor 3 (eIF-3) complex, which is composed of 13 subunits: EIF3A, EIF3B, EIF3C, EIF3D, EIF3E, EIF3F, EIF3G, EIF3H, EIF3I, EIF3J, EIF3K, EIF3L and EIF3M. The eIF-3 complex appears to include 3 stable modules: module A is composed of EIF3A, EIF3B, EIF3G and EIF3I; module B is composed of EIF3F, EIF3H, and EIF3M; and module C is composed of EIF3C, EIF3D, EIF3E, EIF3K and EIF3L. EIF3C of module C binds EIF3B of module A and EIF3H of module B, thereby linking the three modules. EIF3J is a labile subunit that binds to the eIF-3 complex via EIF3B. The eIF-3 complex interacts with RPS6KB1 under conditions of nutrient depletion. Mitogenic stimulation leads to binding and activation of a complex composed of FRAP1 and RAPTOR, leading to phosphorylation and release of RPS6KB1 and binding of EIF4B to eIF-3. Interacts (via C-terminus) with AIFM1 (via N-terminus).</text>
</comment>
<comment type="subcellular location">
    <subcellularLocation>
        <location evidence="6">Cytoplasm</location>
    </subcellularLocation>
    <subcellularLocation>
        <location evidence="6">Nucleus</location>
    </subcellularLocation>
    <subcellularLocation>
        <location evidence="6">Cytoplasm</location>
        <location evidence="6">Perinuclear region</location>
    </subcellularLocation>
    <text evidence="6">Colocalizes with AIFM1 in the nucleus and perinuclear region.</text>
</comment>
<dbReference type="InterPro" id="IPR035979">
    <property type="entry name" value="RBD_domain_sf"/>
</dbReference>
<name>S7NZR9_MYOBR</name>
<evidence type="ECO:0000313" key="10">
    <source>
        <dbReference type="EMBL" id="EPQ03323.1"/>
    </source>
</evidence>
<dbReference type="PANTHER" id="PTHR10352">
    <property type="entry name" value="EUKARYOTIC TRANSLATION INITIATION FACTOR 3 SUBUNIT G"/>
    <property type="match status" value="1"/>
</dbReference>
<dbReference type="Gene3D" id="3.30.70.330">
    <property type="match status" value="1"/>
</dbReference>
<dbReference type="GO" id="GO:0001732">
    <property type="term" value="P:formation of cytoplasmic translation initiation complex"/>
    <property type="evidence" value="ECO:0007669"/>
    <property type="project" value="UniProtKB-UniRule"/>
</dbReference>
<accession>S7NZR9</accession>
<comment type="similarity">
    <text evidence="6">Belongs to the eIF-3 subunit G family.</text>
</comment>
<dbReference type="HAMAP" id="MF_03006">
    <property type="entry name" value="eIF3g"/>
    <property type="match status" value="1"/>
</dbReference>
<dbReference type="GO" id="GO:0016282">
    <property type="term" value="C:eukaryotic 43S preinitiation complex"/>
    <property type="evidence" value="ECO:0007669"/>
    <property type="project" value="UniProtKB-UniRule"/>
</dbReference>
<dbReference type="InterPro" id="IPR000504">
    <property type="entry name" value="RRM_dom"/>
</dbReference>
<dbReference type="CDD" id="cd12408">
    <property type="entry name" value="RRM_eIF3G_like"/>
    <property type="match status" value="1"/>
</dbReference>
<proteinExistence type="inferred from homology"/>
<dbReference type="GO" id="GO:0005634">
    <property type="term" value="C:nucleus"/>
    <property type="evidence" value="ECO:0007669"/>
    <property type="project" value="UniProtKB-SubCell"/>
</dbReference>
<evidence type="ECO:0000256" key="1">
    <source>
        <dbReference type="ARBA" id="ARBA00022490"/>
    </source>
</evidence>
<evidence type="ECO:0000256" key="7">
    <source>
        <dbReference type="PROSITE-ProRule" id="PRU00176"/>
    </source>
</evidence>
<comment type="caution">
    <text evidence="6">Lacks conserved residue(s) required for the propagation of feature annotation.</text>
</comment>
<dbReference type="EMBL" id="KE161342">
    <property type="protein sequence ID" value="EPQ03323.1"/>
    <property type="molecule type" value="Genomic_DNA"/>
</dbReference>
<dbReference type="InterPro" id="IPR017334">
    <property type="entry name" value="eIF3_g"/>
</dbReference>
<reference evidence="10 11" key="1">
    <citation type="journal article" date="2013" name="Nat. Commun.">
        <title>Genome analysis reveals insights into physiology and longevity of the Brandt's bat Myotis brandtii.</title>
        <authorList>
            <person name="Seim I."/>
            <person name="Fang X."/>
            <person name="Xiong Z."/>
            <person name="Lobanov A.V."/>
            <person name="Huang Z."/>
            <person name="Ma S."/>
            <person name="Feng Y."/>
            <person name="Turanov A.A."/>
            <person name="Zhu Y."/>
            <person name="Lenz T.L."/>
            <person name="Gerashchenko M.V."/>
            <person name="Fan D."/>
            <person name="Hee Yim S."/>
            <person name="Yao X."/>
            <person name="Jordan D."/>
            <person name="Xiong Y."/>
            <person name="Ma Y."/>
            <person name="Lyapunov A.N."/>
            <person name="Chen G."/>
            <person name="Kulakova O.I."/>
            <person name="Sun Y."/>
            <person name="Lee S.G."/>
            <person name="Bronson R.T."/>
            <person name="Moskalev A.A."/>
            <person name="Sunyaev S.R."/>
            <person name="Zhang G."/>
            <person name="Krogh A."/>
            <person name="Wang J."/>
            <person name="Gladyshev V.N."/>
        </authorList>
    </citation>
    <scope>NUCLEOTIDE SEQUENCE [LARGE SCALE GENOMIC DNA]</scope>
</reference>
<dbReference type="GO" id="GO:0003723">
    <property type="term" value="F:RNA binding"/>
    <property type="evidence" value="ECO:0007669"/>
    <property type="project" value="UniProtKB-UniRule"/>
</dbReference>
<evidence type="ECO:0000256" key="4">
    <source>
        <dbReference type="ARBA" id="ARBA00022917"/>
    </source>
</evidence>
<keyword evidence="2 6" id="KW-0396">Initiation factor</keyword>
<keyword evidence="1 6" id="KW-0963">Cytoplasm</keyword>
<protein>
    <recommendedName>
        <fullName evidence="6">Eukaryotic translation initiation factor 3 subunit G</fullName>
        <shortName evidence="6">eIF3g</shortName>
    </recommendedName>
    <alternativeName>
        <fullName evidence="6">Eukaryotic translation initiation factor 3 RNA-binding subunit</fullName>
        <shortName evidence="6">eIF-3 RNA-binding subunit</shortName>
    </alternativeName>
    <alternativeName>
        <fullName evidence="6">Eukaryotic translation initiation factor 3 subunit 4</fullName>
    </alternativeName>
    <alternativeName>
        <fullName evidence="6">eIF-3-delta</fullName>
    </alternativeName>
    <alternativeName>
        <fullName evidence="6">eIF3 p42</fullName>
    </alternativeName>
    <alternativeName>
        <fullName evidence="6">eIF3 p44</fullName>
    </alternativeName>
</protein>
<sequence>MPPPKSSAAPLLRGGGCNSLPPALCQRPDAPVARPCLHARGTLSWRLLRVITAARGSPHGCPRALPGQSSGLRPAFFSSWFGHHPKAPFLAWAPLPLHFIPLPTLPLTDKCVTSELLKGIPLATGDTSPEPELLPGAPLPAPKEVINGNIKTVTEYKIDEDGKKFKIVRTFRIETRKASKAVARRKNWKKFGNSEFDPPGPNVATTTVSDDVSMTFITSKEDLNCQEEEDPMNKLKGQKIVSCRICKGDHWTTRCPYKDTLGPMQKELAEQLGLSTGEKEKLPGELEPVQAAQSKTGKYVPPSLRDGASRRGESMQPNRRADDNATIRVTNLSEDTRETDLQELFRPFGSISRIYLAKDKTTGQSKGFAFISFHRREDAARTIAGVSGFGYDHLILNVEWAK</sequence>
<dbReference type="eggNOG" id="KOG0122">
    <property type="taxonomic scope" value="Eukaryota"/>
</dbReference>
<feature type="compositionally biased region" description="Basic and acidic residues" evidence="8">
    <location>
        <begin position="307"/>
        <end position="319"/>
    </location>
</feature>
<dbReference type="Pfam" id="PF12353">
    <property type="entry name" value="eIF3g"/>
    <property type="match status" value="1"/>
</dbReference>
<dbReference type="SUPFAM" id="SSF54928">
    <property type="entry name" value="RNA-binding domain, RBD"/>
    <property type="match status" value="1"/>
</dbReference>
<dbReference type="GO" id="GO:0033290">
    <property type="term" value="C:eukaryotic 48S preinitiation complex"/>
    <property type="evidence" value="ECO:0007669"/>
    <property type="project" value="UniProtKB-UniRule"/>
</dbReference>
<evidence type="ECO:0000259" key="9">
    <source>
        <dbReference type="PROSITE" id="PS50102"/>
    </source>
</evidence>
<dbReference type="AlphaFoldDB" id="S7NZR9"/>
<evidence type="ECO:0000256" key="8">
    <source>
        <dbReference type="SAM" id="MobiDB-lite"/>
    </source>
</evidence>
<comment type="PTM">
    <text evidence="6">Phosphorylated. Phosphorylation is enhanced upon serum stimulation.</text>
</comment>
<evidence type="ECO:0000256" key="2">
    <source>
        <dbReference type="ARBA" id="ARBA00022540"/>
    </source>
</evidence>
<dbReference type="Pfam" id="PF00076">
    <property type="entry name" value="RRM_1"/>
    <property type="match status" value="1"/>
</dbReference>